<evidence type="ECO:0000256" key="1">
    <source>
        <dbReference type="SAM" id="MobiDB-lite"/>
    </source>
</evidence>
<proteinExistence type="predicted"/>
<comment type="caution">
    <text evidence="2">The sequence shown here is derived from an EMBL/GenBank/DDBJ whole genome shotgun (WGS) entry which is preliminary data.</text>
</comment>
<reference evidence="2 3" key="1">
    <citation type="submission" date="2023-04" db="EMBL/GenBank/DDBJ databases">
        <title>Genome of Basidiobolus ranarum AG-B5.</title>
        <authorList>
            <person name="Stajich J.E."/>
            <person name="Carter-House D."/>
            <person name="Gryganskyi A."/>
        </authorList>
    </citation>
    <scope>NUCLEOTIDE SEQUENCE [LARGE SCALE GENOMIC DNA]</scope>
    <source>
        <strain evidence="2 3">AG-B5</strain>
    </source>
</reference>
<organism evidence="2 3">
    <name type="scientific">Basidiobolus ranarum</name>
    <dbReference type="NCBI Taxonomy" id="34480"/>
    <lineage>
        <taxon>Eukaryota</taxon>
        <taxon>Fungi</taxon>
        <taxon>Fungi incertae sedis</taxon>
        <taxon>Zoopagomycota</taxon>
        <taxon>Entomophthoromycotina</taxon>
        <taxon>Basidiobolomycetes</taxon>
        <taxon>Basidiobolales</taxon>
        <taxon>Basidiobolaceae</taxon>
        <taxon>Basidiobolus</taxon>
    </lineage>
</organism>
<gene>
    <name evidence="2" type="ORF">K7432_002708</name>
</gene>
<accession>A0ABR2X156</accession>
<evidence type="ECO:0000313" key="2">
    <source>
        <dbReference type="EMBL" id="KAK9767481.1"/>
    </source>
</evidence>
<feature type="compositionally biased region" description="Polar residues" evidence="1">
    <location>
        <begin position="1"/>
        <end position="20"/>
    </location>
</feature>
<feature type="region of interest" description="Disordered" evidence="1">
    <location>
        <begin position="1"/>
        <end position="40"/>
    </location>
</feature>
<keyword evidence="3" id="KW-1185">Reference proteome</keyword>
<dbReference type="EMBL" id="JASJQH010000075">
    <property type="protein sequence ID" value="KAK9767481.1"/>
    <property type="molecule type" value="Genomic_DNA"/>
</dbReference>
<name>A0ABR2X156_9FUNG</name>
<protein>
    <submittedName>
        <fullName evidence="2">Uncharacterized protein</fullName>
    </submittedName>
</protein>
<sequence length="74" mass="7890">MSSAVATRTPDLQSSLNTGLETEPSPTSSTSIDSMEVDEGTQANIPQYALKRRGGICVVDNSVQDFLDGREAEN</sequence>
<feature type="compositionally biased region" description="Low complexity" evidence="1">
    <location>
        <begin position="21"/>
        <end position="31"/>
    </location>
</feature>
<dbReference type="Proteomes" id="UP001479436">
    <property type="component" value="Unassembled WGS sequence"/>
</dbReference>
<evidence type="ECO:0000313" key="3">
    <source>
        <dbReference type="Proteomes" id="UP001479436"/>
    </source>
</evidence>